<gene>
    <name evidence="1" type="primary">ORF6</name>
</gene>
<accession>A0AA51N1F1</accession>
<organism evidence="1">
    <name type="scientific">croton golden spot associated virus A</name>
    <dbReference type="NCBI Taxonomy" id="3072821"/>
    <lineage>
        <taxon>Viruses</taxon>
        <taxon>Riboviria</taxon>
        <taxon>Orthornavirae</taxon>
        <taxon>Kitrinoviricota</taxon>
        <taxon>Alsuviricetes</taxon>
        <taxon>Martellivirales</taxon>
        <taxon>Closteroviridae</taxon>
    </lineage>
</organism>
<sequence length="218" mass="24842">MNKTLVVARSDSCLDLGRFLSVVGCKKWFWSLDVPALESFLCFDKNVCPIDNYNKINKTLLNVLINLGDVWATNDASFMSLINSENLKEKYGFNKGVGGFKFESKVDYTNIENEAVKDLLVRLENSKISKIYFVCVGYRFIEGCVNESEGFMGRKCKSFCVFKINPYVDDYNVWECDNIIVLSDRVVRVMNNLSNSNKFFPNSAEWFVEIANQGLLGS</sequence>
<evidence type="ECO:0000313" key="1">
    <source>
        <dbReference type="EMBL" id="WMM63767.1"/>
    </source>
</evidence>
<reference evidence="1" key="1">
    <citation type="submission" date="2023-05" db="EMBL/GenBank/DDBJ databases">
        <title>The Virome of croton golden: Identification, Genomic characterization, prevalence of new virus of croton golden associated viruses in China.</title>
        <authorList>
            <person name="Ma Y."/>
            <person name="Che H."/>
        </authorList>
    </citation>
    <scope>NUCLEOTIDE SEQUENCE</scope>
    <source>
        <strain evidence="1">1</strain>
    </source>
</reference>
<protein>
    <submittedName>
        <fullName evidence="1">P25</fullName>
    </submittedName>
</protein>
<proteinExistence type="predicted"/>
<name>A0AA51N1F1_9CLOS</name>
<dbReference type="EMBL" id="OR041673">
    <property type="protein sequence ID" value="WMM63767.1"/>
    <property type="molecule type" value="Genomic_RNA"/>
</dbReference>